<evidence type="ECO:0000313" key="1">
    <source>
        <dbReference type="EMBL" id="SDI48858.1"/>
    </source>
</evidence>
<name>A0A1G8KZG5_9FIRM</name>
<dbReference type="STRING" id="1121419.SAMN05443529_1438"/>
<keyword evidence="2" id="KW-1185">Reference proteome</keyword>
<dbReference type="AlphaFoldDB" id="A0A1G8KZG5"/>
<dbReference type="Proteomes" id="UP000198656">
    <property type="component" value="Unassembled WGS sequence"/>
</dbReference>
<proteinExistence type="predicted"/>
<organism evidence="1 2">
    <name type="scientific">Desulfosporosinus hippei DSM 8344</name>
    <dbReference type="NCBI Taxonomy" id="1121419"/>
    <lineage>
        <taxon>Bacteria</taxon>
        <taxon>Bacillati</taxon>
        <taxon>Bacillota</taxon>
        <taxon>Clostridia</taxon>
        <taxon>Eubacteriales</taxon>
        <taxon>Desulfitobacteriaceae</taxon>
        <taxon>Desulfosporosinus</taxon>
    </lineage>
</organism>
<dbReference type="EMBL" id="FNCP01000043">
    <property type="protein sequence ID" value="SDI48858.1"/>
    <property type="molecule type" value="Genomic_DNA"/>
</dbReference>
<dbReference type="RefSeq" id="WP_092335723.1">
    <property type="nucleotide sequence ID" value="NZ_FNCP01000043.1"/>
</dbReference>
<gene>
    <name evidence="1" type="ORF">SAMN05443529_1438</name>
</gene>
<protein>
    <submittedName>
        <fullName evidence="1">Uncharacterized protein</fullName>
    </submittedName>
</protein>
<evidence type="ECO:0000313" key="2">
    <source>
        <dbReference type="Proteomes" id="UP000198656"/>
    </source>
</evidence>
<dbReference type="OrthoDB" id="2084466at2"/>
<sequence>MNEQYYEAQTDSSPFHKQRFQVGDRVETCSHCLGTVIRIECDEMGLFIIVRLDILQEEFAYDPYDLEIIQ</sequence>
<reference evidence="2" key="1">
    <citation type="submission" date="2016-10" db="EMBL/GenBank/DDBJ databases">
        <authorList>
            <person name="Varghese N."/>
            <person name="Submissions S."/>
        </authorList>
    </citation>
    <scope>NUCLEOTIDE SEQUENCE [LARGE SCALE GENOMIC DNA]</scope>
    <source>
        <strain evidence="2">DSM 8344</strain>
    </source>
</reference>
<accession>A0A1G8KZG5</accession>